<evidence type="ECO:0000256" key="2">
    <source>
        <dbReference type="ARBA" id="ARBA00022980"/>
    </source>
</evidence>
<dbReference type="InterPro" id="IPR001209">
    <property type="entry name" value="Ribosomal_uS14"/>
</dbReference>
<proteinExistence type="inferred from homology"/>
<dbReference type="Proteomes" id="UP001375240">
    <property type="component" value="Unassembled WGS sequence"/>
</dbReference>
<dbReference type="NCBIfam" id="NF006477">
    <property type="entry name" value="PRK08881.1"/>
    <property type="match status" value="1"/>
</dbReference>
<dbReference type="SUPFAM" id="SSF57716">
    <property type="entry name" value="Glucocorticoid receptor-like (DNA-binding domain)"/>
    <property type="match status" value="1"/>
</dbReference>
<gene>
    <name evidence="4" type="primary">MRP2_2</name>
    <name evidence="4" type="ORF">TWF696_008908</name>
</gene>
<dbReference type="AlphaFoldDB" id="A0AAV9UEJ7"/>
<name>A0AAV9UEJ7_9PEZI</name>
<keyword evidence="2 4" id="KW-0689">Ribosomal protein</keyword>
<accession>A0AAV9UEJ7</accession>
<comment type="similarity">
    <text evidence="1">Belongs to the universal ribosomal protein uS14 family.</text>
</comment>
<dbReference type="Pfam" id="PF00253">
    <property type="entry name" value="Ribosomal_S14"/>
    <property type="match status" value="1"/>
</dbReference>
<sequence>MAGPVKGFFKEASKPKYRLSCYIQSRTLRDAYKRDMFAKHEVERRALRYIIANGQSTPRQKTEAQLQLTQLPVGSQPTKIKNRCVMGGRGRAVFREFKMGRFPFRMAALAGELPGVKKASW</sequence>
<evidence type="ECO:0000313" key="4">
    <source>
        <dbReference type="EMBL" id="KAK6340581.1"/>
    </source>
</evidence>
<dbReference type="GO" id="GO:0005763">
    <property type="term" value="C:mitochondrial small ribosomal subunit"/>
    <property type="evidence" value="ECO:0007669"/>
    <property type="project" value="TreeGrafter"/>
</dbReference>
<dbReference type="EMBL" id="JAVHNQ010000008">
    <property type="protein sequence ID" value="KAK6340581.1"/>
    <property type="molecule type" value="Genomic_DNA"/>
</dbReference>
<organism evidence="4 5">
    <name type="scientific">Orbilia brochopaga</name>
    <dbReference type="NCBI Taxonomy" id="3140254"/>
    <lineage>
        <taxon>Eukaryota</taxon>
        <taxon>Fungi</taxon>
        <taxon>Dikarya</taxon>
        <taxon>Ascomycota</taxon>
        <taxon>Pezizomycotina</taxon>
        <taxon>Orbiliomycetes</taxon>
        <taxon>Orbiliales</taxon>
        <taxon>Orbiliaceae</taxon>
        <taxon>Orbilia</taxon>
    </lineage>
</organism>
<dbReference type="PANTHER" id="PTHR19836:SF19">
    <property type="entry name" value="SMALL RIBOSOMAL SUBUNIT PROTEIN US14M"/>
    <property type="match status" value="1"/>
</dbReference>
<evidence type="ECO:0000256" key="1">
    <source>
        <dbReference type="ARBA" id="ARBA00009083"/>
    </source>
</evidence>
<evidence type="ECO:0000313" key="5">
    <source>
        <dbReference type="Proteomes" id="UP001375240"/>
    </source>
</evidence>
<protein>
    <submittedName>
        <fullName evidence="4">40S ribosomal protein mrp2, mitochondrial</fullName>
    </submittedName>
</protein>
<keyword evidence="3" id="KW-0687">Ribonucleoprotein</keyword>
<reference evidence="4 5" key="1">
    <citation type="submission" date="2019-10" db="EMBL/GenBank/DDBJ databases">
        <authorList>
            <person name="Palmer J.M."/>
        </authorList>
    </citation>
    <scope>NUCLEOTIDE SEQUENCE [LARGE SCALE GENOMIC DNA]</scope>
    <source>
        <strain evidence="4 5">TWF696</strain>
    </source>
</reference>
<keyword evidence="5" id="KW-1185">Reference proteome</keyword>
<dbReference type="GO" id="GO:0003735">
    <property type="term" value="F:structural constituent of ribosome"/>
    <property type="evidence" value="ECO:0007669"/>
    <property type="project" value="InterPro"/>
</dbReference>
<comment type="caution">
    <text evidence="4">The sequence shown here is derived from an EMBL/GenBank/DDBJ whole genome shotgun (WGS) entry which is preliminary data.</text>
</comment>
<dbReference type="PANTHER" id="PTHR19836">
    <property type="entry name" value="30S RIBOSOMAL PROTEIN S14"/>
    <property type="match status" value="1"/>
</dbReference>
<evidence type="ECO:0000256" key="3">
    <source>
        <dbReference type="ARBA" id="ARBA00023274"/>
    </source>
</evidence>
<dbReference type="GO" id="GO:0006412">
    <property type="term" value="P:translation"/>
    <property type="evidence" value="ECO:0007669"/>
    <property type="project" value="InterPro"/>
</dbReference>
<dbReference type="FunFam" id="1.10.287.1480:FF:000001">
    <property type="entry name" value="30S ribosomal protein S14"/>
    <property type="match status" value="1"/>
</dbReference>
<dbReference type="Gene3D" id="1.10.287.1480">
    <property type="match status" value="1"/>
</dbReference>